<dbReference type="PATRIC" id="fig|698948.3.peg.2061"/>
<reference evidence="2 3" key="1">
    <citation type="submission" date="2012-03" db="EMBL/GenBank/DDBJ databases">
        <title>Complete sequence of chromosome of Thermoanaerobacterium thermosaccharolyticum M0795.</title>
        <authorList>
            <consortium name="US DOE Joint Genome Institute"/>
            <person name="Lucas S."/>
            <person name="Han J."/>
            <person name="Lapidus A."/>
            <person name="Cheng J.-F."/>
            <person name="Goodwin L."/>
            <person name="Pitluck S."/>
            <person name="Peters L."/>
            <person name="Teshima H."/>
            <person name="Detter J.C."/>
            <person name="Han C."/>
            <person name="Tapia R."/>
            <person name="Land M."/>
            <person name="Hauser L."/>
            <person name="Kyrpides N."/>
            <person name="Ivanova N."/>
            <person name="Pagani I."/>
            <person name="Feinberg L."/>
            <person name="Folden J."/>
            <person name="Hogsett D."/>
            <person name="Shaw J."/>
            <person name="Woyke T."/>
        </authorList>
    </citation>
    <scope>NUCLEOTIDE SEQUENCE [LARGE SCALE GENOMIC DNA]</scope>
    <source>
        <strain evidence="2 3">M0795</strain>
    </source>
</reference>
<name>L0INU5_THETR</name>
<dbReference type="KEGG" id="tto:Thethe_02071"/>
<feature type="domain" description="Rv2525c-like glycoside hydrolase-like" evidence="1">
    <location>
        <begin position="19"/>
        <end position="197"/>
    </location>
</feature>
<proteinExistence type="predicted"/>
<dbReference type="HOGENOM" id="CLU_085696_0_0_9"/>
<dbReference type="Proteomes" id="UP000010845">
    <property type="component" value="Chromosome"/>
</dbReference>
<dbReference type="EMBL" id="CP003066">
    <property type="protein sequence ID" value="AGB19662.1"/>
    <property type="molecule type" value="Genomic_DNA"/>
</dbReference>
<dbReference type="InterPro" id="IPR015020">
    <property type="entry name" value="Rv2525c-like_Glyco_Hydro-like"/>
</dbReference>
<organism evidence="2 3">
    <name type="scientific">Thermoanaerobacterium thermosaccharolyticum M0795</name>
    <dbReference type="NCBI Taxonomy" id="698948"/>
    <lineage>
        <taxon>Bacteria</taxon>
        <taxon>Bacillati</taxon>
        <taxon>Bacillota</taxon>
        <taxon>Clostridia</taxon>
        <taxon>Thermoanaerobacterales</taxon>
        <taxon>Thermoanaerobacteraceae</taxon>
        <taxon>Thermoanaerobacterium</taxon>
    </lineage>
</organism>
<accession>L0INU5</accession>
<dbReference type="SUPFAM" id="SSF51445">
    <property type="entry name" value="(Trans)glycosidases"/>
    <property type="match status" value="1"/>
</dbReference>
<evidence type="ECO:0000313" key="3">
    <source>
        <dbReference type="Proteomes" id="UP000010845"/>
    </source>
</evidence>
<dbReference type="Pfam" id="PF08924">
    <property type="entry name" value="Rv2525c_GlyHyd-like"/>
    <property type="match status" value="1"/>
</dbReference>
<dbReference type="Gene3D" id="3.20.20.80">
    <property type="entry name" value="Glycosidases"/>
    <property type="match status" value="1"/>
</dbReference>
<sequence>MSVEGVDYMYAVPANTVSCFAQNGIKFICRYYATSNNTKNLTQSEAKTISNNGIDIVTVYETNPINASYFTYNQGYNDCLDAVSRAGEVGQPYNSAIYFAVDYDASNDLPNINNYFHGVGDAMQQYAKMNGGDKWYIGVYGGYAVVNYIKGKWGVSYVWQTSSWSNGNIYPGYNIYQYEISTKLNPVKLCNVEVDKDRSPGNYGGFRI</sequence>
<protein>
    <recommendedName>
        <fullName evidence="1">Rv2525c-like glycoside hydrolase-like domain-containing protein</fullName>
    </recommendedName>
</protein>
<evidence type="ECO:0000259" key="1">
    <source>
        <dbReference type="Pfam" id="PF08924"/>
    </source>
</evidence>
<dbReference type="InterPro" id="IPR017853">
    <property type="entry name" value="GH"/>
</dbReference>
<dbReference type="RefSeq" id="WP_015312153.1">
    <property type="nucleotide sequence ID" value="NC_019970.1"/>
</dbReference>
<evidence type="ECO:0000313" key="2">
    <source>
        <dbReference type="EMBL" id="AGB19662.1"/>
    </source>
</evidence>
<gene>
    <name evidence="2" type="ORF">Thethe_02071</name>
</gene>
<dbReference type="AlphaFoldDB" id="L0INU5"/>